<organism evidence="2 3">
    <name type="scientific">Cinchona calisaya</name>
    <dbReference type="NCBI Taxonomy" id="153742"/>
    <lineage>
        <taxon>Eukaryota</taxon>
        <taxon>Viridiplantae</taxon>
        <taxon>Streptophyta</taxon>
        <taxon>Embryophyta</taxon>
        <taxon>Tracheophyta</taxon>
        <taxon>Spermatophyta</taxon>
        <taxon>Magnoliopsida</taxon>
        <taxon>eudicotyledons</taxon>
        <taxon>Gunneridae</taxon>
        <taxon>Pentapetalae</taxon>
        <taxon>asterids</taxon>
        <taxon>lamiids</taxon>
        <taxon>Gentianales</taxon>
        <taxon>Rubiaceae</taxon>
        <taxon>Cinchonoideae</taxon>
        <taxon>Cinchoneae</taxon>
        <taxon>Cinchona</taxon>
    </lineage>
</organism>
<dbReference type="InterPro" id="IPR036397">
    <property type="entry name" value="RNaseH_sf"/>
</dbReference>
<evidence type="ECO:0000313" key="2">
    <source>
        <dbReference type="EMBL" id="KAL3533158.1"/>
    </source>
</evidence>
<protein>
    <recommendedName>
        <fullName evidence="1">RNase H type-1 domain-containing protein</fullName>
    </recommendedName>
</protein>
<name>A0ABD3APQ8_9GENT</name>
<sequence>MVFEKWSDQGSQLISGRIHGGIGVVIRDGEGKFVVGLAKRVVGVRNLEIGEMIAARRALEFGAELHLSRFILEGDAKRVIAALGV</sequence>
<dbReference type="AlphaFoldDB" id="A0ABD3APQ8"/>
<proteinExistence type="predicted"/>
<evidence type="ECO:0000313" key="3">
    <source>
        <dbReference type="Proteomes" id="UP001630127"/>
    </source>
</evidence>
<comment type="caution">
    <text evidence="2">The sequence shown here is derived from an EMBL/GenBank/DDBJ whole genome shotgun (WGS) entry which is preliminary data.</text>
</comment>
<dbReference type="InterPro" id="IPR002156">
    <property type="entry name" value="RNaseH_domain"/>
</dbReference>
<dbReference type="EMBL" id="JBJUIK010000003">
    <property type="protein sequence ID" value="KAL3533158.1"/>
    <property type="molecule type" value="Genomic_DNA"/>
</dbReference>
<dbReference type="Proteomes" id="UP001630127">
    <property type="component" value="Unassembled WGS sequence"/>
</dbReference>
<dbReference type="Pfam" id="PF13456">
    <property type="entry name" value="RVT_3"/>
    <property type="match status" value="1"/>
</dbReference>
<dbReference type="Gene3D" id="3.30.420.10">
    <property type="entry name" value="Ribonuclease H-like superfamily/Ribonuclease H"/>
    <property type="match status" value="1"/>
</dbReference>
<evidence type="ECO:0000259" key="1">
    <source>
        <dbReference type="Pfam" id="PF13456"/>
    </source>
</evidence>
<feature type="domain" description="RNase H type-1" evidence="1">
    <location>
        <begin position="17"/>
        <end position="82"/>
    </location>
</feature>
<gene>
    <name evidence="2" type="ORF">ACH5RR_006679</name>
</gene>
<accession>A0ABD3APQ8</accession>
<keyword evidence="3" id="KW-1185">Reference proteome</keyword>
<reference evidence="2 3" key="1">
    <citation type="submission" date="2024-11" db="EMBL/GenBank/DDBJ databases">
        <title>A near-complete genome assembly of Cinchona calisaya.</title>
        <authorList>
            <person name="Lian D.C."/>
            <person name="Zhao X.W."/>
            <person name="Wei L."/>
        </authorList>
    </citation>
    <scope>NUCLEOTIDE SEQUENCE [LARGE SCALE GENOMIC DNA]</scope>
    <source>
        <tissue evidence="2">Nenye</tissue>
    </source>
</reference>